<dbReference type="GO" id="GO:1990189">
    <property type="term" value="F:protein N-terminal-serine acetyltransferase activity"/>
    <property type="evidence" value="ECO:0007669"/>
    <property type="project" value="UniProtKB-EC"/>
</dbReference>
<proteinExistence type="evidence at transcript level"/>
<gene>
    <name evidence="13" type="primary">Naa40</name>
</gene>
<dbReference type="PANTHER" id="PTHR20531">
    <property type="entry name" value="N-ALPHA-ACETYLTRANSFERASE 40"/>
    <property type="match status" value="1"/>
</dbReference>
<comment type="catalytic activity">
    <reaction evidence="11">
        <text>N-terminal L-seryl-[histone H4] + acetyl-CoA = N-terminal N(alpha)-acetyl-L-seryl-[histone H4] + CoA + H(+)</text>
        <dbReference type="Rhea" id="RHEA:50596"/>
        <dbReference type="Rhea" id="RHEA-COMP:12740"/>
        <dbReference type="Rhea" id="RHEA-COMP:12743"/>
        <dbReference type="ChEBI" id="CHEBI:15378"/>
        <dbReference type="ChEBI" id="CHEBI:57287"/>
        <dbReference type="ChEBI" id="CHEBI:57288"/>
        <dbReference type="ChEBI" id="CHEBI:64738"/>
        <dbReference type="ChEBI" id="CHEBI:83690"/>
        <dbReference type="EC" id="2.3.1.257"/>
    </reaction>
</comment>
<keyword evidence="8" id="KW-0539">Nucleus</keyword>
<evidence type="ECO:0000256" key="4">
    <source>
        <dbReference type="ARBA" id="ARBA00012950"/>
    </source>
</evidence>
<dbReference type="InterPro" id="IPR039949">
    <property type="entry name" value="NAA40"/>
</dbReference>
<dbReference type="GO" id="GO:0005737">
    <property type="term" value="C:cytoplasm"/>
    <property type="evidence" value="ECO:0007669"/>
    <property type="project" value="UniProtKB-SubCell"/>
</dbReference>
<evidence type="ECO:0000256" key="7">
    <source>
        <dbReference type="ARBA" id="ARBA00022679"/>
    </source>
</evidence>
<evidence type="ECO:0000256" key="9">
    <source>
        <dbReference type="ARBA" id="ARBA00023315"/>
    </source>
</evidence>
<name>A0A6F9DM17_9ASCI</name>
<evidence type="ECO:0000256" key="6">
    <source>
        <dbReference type="ARBA" id="ARBA00022490"/>
    </source>
</evidence>
<evidence type="ECO:0000256" key="2">
    <source>
        <dbReference type="ARBA" id="ARBA00004496"/>
    </source>
</evidence>
<feature type="domain" description="N-acetyltransferase" evidence="12">
    <location>
        <begin position="96"/>
        <end position="196"/>
    </location>
</feature>
<evidence type="ECO:0000256" key="1">
    <source>
        <dbReference type="ARBA" id="ARBA00004123"/>
    </source>
</evidence>
<dbReference type="InterPro" id="IPR016181">
    <property type="entry name" value="Acyl_CoA_acyltransferase"/>
</dbReference>
<organism evidence="13">
    <name type="scientific">Phallusia mammillata</name>
    <dbReference type="NCBI Taxonomy" id="59560"/>
    <lineage>
        <taxon>Eukaryota</taxon>
        <taxon>Metazoa</taxon>
        <taxon>Chordata</taxon>
        <taxon>Tunicata</taxon>
        <taxon>Ascidiacea</taxon>
        <taxon>Phlebobranchia</taxon>
        <taxon>Ascidiidae</taxon>
        <taxon>Phallusia</taxon>
    </lineage>
</organism>
<evidence type="ECO:0000256" key="11">
    <source>
        <dbReference type="ARBA" id="ARBA00049524"/>
    </source>
</evidence>
<keyword evidence="9" id="KW-0012">Acyltransferase</keyword>
<sequence length="221" mass="26197">MIVLKGELWRKSAKAKDKKQKRKEESERTDRCWKLVDEADRVEDVLKDFVSFKKFTRNGLNLDLECFTSANLDPDILNWAFLLTKENMQNQYESNWGWNDKEKLKELKEDRIKFLVAFDENKKPVAFTSFRFDLDFGEPVVYCYEIQLINSVQRKGLGKFLIQILHLFAIRYQMHKVVATVLHTNTASRNFFIEKLKYTTDDTSPLDECYEIISKSVTQRN</sequence>
<evidence type="ECO:0000256" key="10">
    <source>
        <dbReference type="ARBA" id="ARBA00047821"/>
    </source>
</evidence>
<dbReference type="GO" id="GO:0010485">
    <property type="term" value="F:histone H4 acetyltransferase activity"/>
    <property type="evidence" value="ECO:0007669"/>
    <property type="project" value="InterPro"/>
</dbReference>
<dbReference type="InterPro" id="IPR000182">
    <property type="entry name" value="GNAT_dom"/>
</dbReference>
<keyword evidence="6" id="KW-0963">Cytoplasm</keyword>
<evidence type="ECO:0000313" key="13">
    <source>
        <dbReference type="EMBL" id="CAB3264179.1"/>
    </source>
</evidence>
<evidence type="ECO:0000256" key="5">
    <source>
        <dbReference type="ARBA" id="ARBA00015043"/>
    </source>
</evidence>
<evidence type="ECO:0000256" key="3">
    <source>
        <dbReference type="ARBA" id="ARBA00008870"/>
    </source>
</evidence>
<dbReference type="EMBL" id="LR788317">
    <property type="protein sequence ID" value="CAB3264179.1"/>
    <property type="molecule type" value="mRNA"/>
</dbReference>
<accession>A0A6F9DM17</accession>
<comment type="similarity">
    <text evidence="3">Belongs to the acetyltransferase family. NAA40 subfamily.</text>
</comment>
<reference evidence="13" key="1">
    <citation type="submission" date="2020-04" db="EMBL/GenBank/DDBJ databases">
        <authorList>
            <person name="Neveu A P."/>
        </authorList>
    </citation>
    <scope>NUCLEOTIDE SEQUENCE</scope>
    <source>
        <tissue evidence="13">Whole embryo</tissue>
    </source>
</reference>
<dbReference type="SUPFAM" id="SSF55729">
    <property type="entry name" value="Acyl-CoA N-acyltransferases (Nat)"/>
    <property type="match status" value="1"/>
</dbReference>
<dbReference type="PANTHER" id="PTHR20531:SF1">
    <property type="entry name" value="N-ALPHA-ACETYLTRANSFERASE 40"/>
    <property type="match status" value="1"/>
</dbReference>
<dbReference type="Pfam" id="PF00583">
    <property type="entry name" value="Acetyltransf_1"/>
    <property type="match status" value="1"/>
</dbReference>
<evidence type="ECO:0000256" key="8">
    <source>
        <dbReference type="ARBA" id="ARBA00023242"/>
    </source>
</evidence>
<evidence type="ECO:0000259" key="12">
    <source>
        <dbReference type="Pfam" id="PF00583"/>
    </source>
</evidence>
<comment type="catalytic activity">
    <reaction evidence="10">
        <text>N-terminal L-seryl-[histone H2A] + acetyl-CoA = N-terminal N(alpha)-acetyl-L-seryl-[histone H2A] + CoA + H(+)</text>
        <dbReference type="Rhea" id="RHEA:50600"/>
        <dbReference type="Rhea" id="RHEA-COMP:12742"/>
        <dbReference type="Rhea" id="RHEA-COMP:12744"/>
        <dbReference type="ChEBI" id="CHEBI:15378"/>
        <dbReference type="ChEBI" id="CHEBI:57287"/>
        <dbReference type="ChEBI" id="CHEBI:57288"/>
        <dbReference type="ChEBI" id="CHEBI:64738"/>
        <dbReference type="ChEBI" id="CHEBI:83690"/>
        <dbReference type="EC" id="2.3.1.257"/>
    </reaction>
</comment>
<dbReference type="CDD" id="cd04301">
    <property type="entry name" value="NAT_SF"/>
    <property type="match status" value="1"/>
</dbReference>
<dbReference type="Gene3D" id="3.40.630.30">
    <property type="match status" value="1"/>
</dbReference>
<comment type="subcellular location">
    <subcellularLocation>
        <location evidence="2">Cytoplasm</location>
    </subcellularLocation>
    <subcellularLocation>
        <location evidence="1">Nucleus</location>
    </subcellularLocation>
</comment>
<dbReference type="GO" id="GO:0043998">
    <property type="term" value="F:histone H2A acetyltransferase activity"/>
    <property type="evidence" value="ECO:0007669"/>
    <property type="project" value="InterPro"/>
</dbReference>
<dbReference type="EC" id="2.3.1.257" evidence="4"/>
<dbReference type="AlphaFoldDB" id="A0A6F9DM17"/>
<protein>
    <recommendedName>
        <fullName evidence="5">N-alpha-acetyltransferase 40</fullName>
        <ecNumber evidence="4">2.3.1.257</ecNumber>
    </recommendedName>
</protein>
<dbReference type="GO" id="GO:0005634">
    <property type="term" value="C:nucleus"/>
    <property type="evidence" value="ECO:0007669"/>
    <property type="project" value="UniProtKB-SubCell"/>
</dbReference>
<keyword evidence="7 13" id="KW-0808">Transferase</keyword>